<keyword evidence="3" id="KW-1185">Reference proteome</keyword>
<protein>
    <submittedName>
        <fullName evidence="2">Uncharacterized protein</fullName>
    </submittedName>
</protein>
<accession>A0A5E4B265</accession>
<evidence type="ECO:0000313" key="2">
    <source>
        <dbReference type="EMBL" id="VTJ62859.1"/>
    </source>
</evidence>
<reference evidence="2 3" key="1">
    <citation type="submission" date="2019-04" db="EMBL/GenBank/DDBJ databases">
        <authorList>
            <person name="Alioto T."/>
            <person name="Alioto T."/>
        </authorList>
    </citation>
    <scope>NUCLEOTIDE SEQUENCE [LARGE SCALE GENOMIC DNA]</scope>
</reference>
<sequence length="140" mass="15420">MQENREDLYLQDPHHLLPCHAPVHWPHCWSFPFMPVLEVDGWCQVDGGFGSEVQTSPCSVNGQASPGLLAHPGGWQQDGGPGWGGLQHTLSLPFRSLSESSPTPVTPLLLICVFNSKSTLELFKINLSEVPRLAALEKWP</sequence>
<proteinExistence type="predicted"/>
<reference evidence="1" key="2">
    <citation type="submission" date="2020-08" db="EMBL/GenBank/DDBJ databases">
        <authorList>
            <person name="Shumante A."/>
            <person name="Zimin A.V."/>
            <person name="Puiu D."/>
            <person name="Salzberg S.L."/>
        </authorList>
    </citation>
    <scope>NUCLEOTIDE SEQUENCE</scope>
    <source>
        <strain evidence="1">WC2-LM</strain>
        <tissue evidence="1">Liver</tissue>
    </source>
</reference>
<dbReference type="Proteomes" id="UP000662637">
    <property type="component" value="Unassembled WGS sequence"/>
</dbReference>
<evidence type="ECO:0000313" key="3">
    <source>
        <dbReference type="Proteomes" id="UP000335636"/>
    </source>
</evidence>
<dbReference type="EMBL" id="CABDUW010000212">
    <property type="protein sequence ID" value="VTJ62859.1"/>
    <property type="molecule type" value="Genomic_DNA"/>
</dbReference>
<dbReference type="Proteomes" id="UP000335636">
    <property type="component" value="Unassembled WGS sequence"/>
</dbReference>
<gene>
    <name evidence="1" type="ORF">GHT09_008271</name>
    <name evidence="2" type="ORF">MONAX_5E004477</name>
</gene>
<dbReference type="AlphaFoldDB" id="A0A5E4B265"/>
<dbReference type="EMBL" id="WJEC01000895">
    <property type="protein sequence ID" value="KAF7480524.1"/>
    <property type="molecule type" value="Genomic_DNA"/>
</dbReference>
<evidence type="ECO:0000313" key="1">
    <source>
        <dbReference type="EMBL" id="KAF7480524.1"/>
    </source>
</evidence>
<organism evidence="2 3">
    <name type="scientific">Marmota monax</name>
    <name type="common">Woodchuck</name>
    <dbReference type="NCBI Taxonomy" id="9995"/>
    <lineage>
        <taxon>Eukaryota</taxon>
        <taxon>Metazoa</taxon>
        <taxon>Chordata</taxon>
        <taxon>Craniata</taxon>
        <taxon>Vertebrata</taxon>
        <taxon>Euteleostomi</taxon>
        <taxon>Mammalia</taxon>
        <taxon>Eutheria</taxon>
        <taxon>Euarchontoglires</taxon>
        <taxon>Glires</taxon>
        <taxon>Rodentia</taxon>
        <taxon>Sciuromorpha</taxon>
        <taxon>Sciuridae</taxon>
        <taxon>Xerinae</taxon>
        <taxon>Marmotini</taxon>
        <taxon>Marmota</taxon>
    </lineage>
</organism>
<name>A0A5E4B265_MARMO</name>